<evidence type="ECO:0000256" key="3">
    <source>
        <dbReference type="ARBA" id="ARBA00022692"/>
    </source>
</evidence>
<proteinExistence type="predicted"/>
<feature type="transmembrane region" description="Helical" evidence="7">
    <location>
        <begin position="151"/>
        <end position="179"/>
    </location>
</feature>
<keyword evidence="5 7" id="KW-0472">Membrane</keyword>
<dbReference type="GO" id="GO:0005886">
    <property type="term" value="C:plasma membrane"/>
    <property type="evidence" value="ECO:0007669"/>
    <property type="project" value="UniProtKB-SubCell"/>
</dbReference>
<evidence type="ECO:0000256" key="4">
    <source>
        <dbReference type="ARBA" id="ARBA00022989"/>
    </source>
</evidence>
<dbReference type="AlphaFoldDB" id="A0A2U3JW48"/>
<dbReference type="PANTHER" id="PTHR30213">
    <property type="entry name" value="INNER MEMBRANE PROTEIN YHJD"/>
    <property type="match status" value="1"/>
</dbReference>
<evidence type="ECO:0000313" key="9">
    <source>
        <dbReference type="Proteomes" id="UP000238701"/>
    </source>
</evidence>
<gene>
    <name evidence="8" type="ORF">SBA1_100093</name>
</gene>
<accession>A0A2U3JW48</accession>
<comment type="subcellular location">
    <subcellularLocation>
        <location evidence="1">Cell membrane</location>
        <topology evidence="1">Multi-pass membrane protein</topology>
    </subcellularLocation>
</comment>
<feature type="region of interest" description="Disordered" evidence="6">
    <location>
        <begin position="1"/>
        <end position="23"/>
    </location>
</feature>
<feature type="transmembrane region" description="Helical" evidence="7">
    <location>
        <begin position="258"/>
        <end position="281"/>
    </location>
</feature>
<feature type="transmembrane region" description="Helical" evidence="7">
    <location>
        <begin position="43"/>
        <end position="66"/>
    </location>
</feature>
<dbReference type="Pfam" id="PF03631">
    <property type="entry name" value="Virul_fac_BrkB"/>
    <property type="match status" value="1"/>
</dbReference>
<feature type="transmembrane region" description="Helical" evidence="7">
    <location>
        <begin position="110"/>
        <end position="131"/>
    </location>
</feature>
<keyword evidence="2" id="KW-1003">Cell membrane</keyword>
<feature type="compositionally biased region" description="Pro residues" evidence="6">
    <location>
        <begin position="1"/>
        <end position="19"/>
    </location>
</feature>
<feature type="transmembrane region" description="Helical" evidence="7">
    <location>
        <begin position="224"/>
        <end position="246"/>
    </location>
</feature>
<sequence>MSNPPSPVTAANPPRPVRPAPRASSGLVLSTVKYLMRTEVHTFAFSVAANAILSFFPFVVLMMTLIRRVFHSRVMSEVVIQLLRDDLPAGQDFVIRNLNAMVNSRQRVQFASLIILLVTSSGIFLPLEVALNRVWHFEKNRSYLGNQVVSFGLAFACGVLALLSIALTAGPVAFIEFLLRGHGKDFVSAVGFIVMKLFAIAASIAIFFLIYWVLPNGKVPVRAVLPTAIIMGLLSEALKYAYILALPWLNFQEVYGPFALSVSLMFWAFLSGLLLLAGAHLSAEEHLRLSL</sequence>
<name>A0A2U3JW48_9BACT</name>
<evidence type="ECO:0000256" key="1">
    <source>
        <dbReference type="ARBA" id="ARBA00004651"/>
    </source>
</evidence>
<evidence type="ECO:0000256" key="2">
    <source>
        <dbReference type="ARBA" id="ARBA00022475"/>
    </source>
</evidence>
<dbReference type="EMBL" id="OMOD01000002">
    <property type="protein sequence ID" value="SPF31645.1"/>
    <property type="molecule type" value="Genomic_DNA"/>
</dbReference>
<dbReference type="PIRSF" id="PIRSF035875">
    <property type="entry name" value="RNase_BN"/>
    <property type="match status" value="1"/>
</dbReference>
<feature type="transmembrane region" description="Helical" evidence="7">
    <location>
        <begin position="186"/>
        <end position="212"/>
    </location>
</feature>
<dbReference type="PANTHER" id="PTHR30213:SF0">
    <property type="entry name" value="UPF0761 MEMBRANE PROTEIN YIHY"/>
    <property type="match status" value="1"/>
</dbReference>
<keyword evidence="3 7" id="KW-0812">Transmembrane</keyword>
<evidence type="ECO:0000256" key="6">
    <source>
        <dbReference type="SAM" id="MobiDB-lite"/>
    </source>
</evidence>
<organism evidence="8 9">
    <name type="scientific">Candidatus Sulfotelmatobacter kueseliae</name>
    <dbReference type="NCBI Taxonomy" id="2042962"/>
    <lineage>
        <taxon>Bacteria</taxon>
        <taxon>Pseudomonadati</taxon>
        <taxon>Acidobacteriota</taxon>
        <taxon>Terriglobia</taxon>
        <taxon>Terriglobales</taxon>
        <taxon>Candidatus Korobacteraceae</taxon>
        <taxon>Candidatus Sulfotelmatobacter</taxon>
    </lineage>
</organism>
<dbReference type="Proteomes" id="UP000238701">
    <property type="component" value="Unassembled WGS sequence"/>
</dbReference>
<evidence type="ECO:0000256" key="5">
    <source>
        <dbReference type="ARBA" id="ARBA00023136"/>
    </source>
</evidence>
<protein>
    <submittedName>
        <fullName evidence="8">Putative Ribonuclease BN</fullName>
    </submittedName>
</protein>
<dbReference type="NCBIfam" id="TIGR00765">
    <property type="entry name" value="yihY_not_rbn"/>
    <property type="match status" value="1"/>
</dbReference>
<evidence type="ECO:0000313" key="8">
    <source>
        <dbReference type="EMBL" id="SPF31645.1"/>
    </source>
</evidence>
<evidence type="ECO:0000256" key="7">
    <source>
        <dbReference type="SAM" id="Phobius"/>
    </source>
</evidence>
<dbReference type="InterPro" id="IPR017039">
    <property type="entry name" value="Virul_fac_BrkB"/>
</dbReference>
<reference evidence="9" key="1">
    <citation type="submission" date="2018-02" db="EMBL/GenBank/DDBJ databases">
        <authorList>
            <person name="Hausmann B."/>
        </authorList>
    </citation>
    <scope>NUCLEOTIDE SEQUENCE [LARGE SCALE GENOMIC DNA]</scope>
    <source>
        <strain evidence="9">Peat soil MAG SbA1</strain>
    </source>
</reference>
<keyword evidence="4 7" id="KW-1133">Transmembrane helix</keyword>